<evidence type="ECO:0000256" key="7">
    <source>
        <dbReference type="ARBA" id="ARBA00022832"/>
    </source>
</evidence>
<accession>A0A366E7L3</accession>
<dbReference type="RefSeq" id="WP_113943490.1">
    <property type="nucleotide sequence ID" value="NZ_JBHEEG010000002.1"/>
</dbReference>
<evidence type="ECO:0000256" key="10">
    <source>
        <dbReference type="ARBA" id="ARBA00023098"/>
    </source>
</evidence>
<feature type="domain" description="AMP-binding enzyme C-terminal" evidence="17">
    <location>
        <begin position="646"/>
        <end position="720"/>
    </location>
</feature>
<dbReference type="NCBIfam" id="NF005463">
    <property type="entry name" value="PRK07059.1"/>
    <property type="match status" value="1"/>
</dbReference>
<evidence type="ECO:0000256" key="13">
    <source>
        <dbReference type="ARBA" id="ARBA00039545"/>
    </source>
</evidence>
<protein>
    <recommendedName>
        <fullName evidence="13">Long-chain-fatty-acid--CoA ligase</fullName>
        <ecNumber evidence="12">6.2.1.3</ecNumber>
    </recommendedName>
    <alternativeName>
        <fullName evidence="14">Long-chain acyl-CoA synthetase</fullName>
    </alternativeName>
</protein>
<dbReference type="EMBL" id="QNRH01000002">
    <property type="protein sequence ID" value="RBO97484.1"/>
    <property type="molecule type" value="Genomic_DNA"/>
</dbReference>
<evidence type="ECO:0000256" key="9">
    <source>
        <dbReference type="ARBA" id="ARBA00022842"/>
    </source>
</evidence>
<comment type="subcellular location">
    <subcellularLocation>
        <location evidence="2">Membrane</location>
        <topology evidence="2">Peripheral membrane protein</topology>
    </subcellularLocation>
</comment>
<feature type="compositionally biased region" description="Low complexity" evidence="15">
    <location>
        <begin position="57"/>
        <end position="73"/>
    </location>
</feature>
<sequence length="727" mass="78276">MTRSSDANAKAAAPKSTAKKTATTAASTAAAKPVKESVVKAPPATKAKKPTVKKETAPATAVKTEAVKKTAAPIKKSPVKKTVKTEAAEKPVTVAETAKKPAKSATAKPAAKAKTPAAKPVKAAEPTAAPEKPNAKPATKAPAAEKKKATPVAVASTAKAETPAAKPAAAASPYDTKPWLNSYPQGVASTLEPSPYQSIVDLIQTSCKKYADRPAFTCMDKSLSYRELDEKSEALAAWLQSRGLVKGDRVAVMMPNVLQYPVAITAILRAGLVVVNVNPLYTPRELEHQLNDAGAKAIIILENFAHTLQKILPNSPVKHVLVATMGDMYGLKGAVINFVVRRVKKMVPAWSIPAHNSFKSALAAGAKQSFKPVSIAPDDLAFLQYTGGTTGISKGAMLMHSNIIANVEQMRLWLDVAFQVKGRPENINYICALPLYHIFALTVNAMMGIQQGARNVLIPNPRDIPAFVKDLQKAPFHIFPGLNTLFNALMENAEFRKLDFKPLILTLGGGMAVQRPVAERWEKMTGCLITEGYGLSETSPVATANVLNATEFSGTIGLPVPGSDVAIRDDDGQNVALGEVGEICVRGPQVMKGYWNRPDETSKAIFADGFFRTGDMGFMNERGFTKIVDRKKDMILVSGFNVYPNEIEEVAAEHPGVVEAAAIGIANEHSGEVVKLYVVRRDPELTEEALKAFCAERLTNYKRPRMIEFRDSLPKSNVGKILRRELR</sequence>
<feature type="compositionally biased region" description="Low complexity" evidence="15">
    <location>
        <begin position="103"/>
        <end position="142"/>
    </location>
</feature>
<dbReference type="Proteomes" id="UP000252893">
    <property type="component" value="Unassembled WGS sequence"/>
</dbReference>
<dbReference type="AlphaFoldDB" id="A0A366E7L3"/>
<dbReference type="FunFam" id="3.30.300.30:FF:000006">
    <property type="entry name" value="Long-chain-fatty-acid--CoA ligase FadD"/>
    <property type="match status" value="1"/>
</dbReference>
<comment type="caution">
    <text evidence="18">The sequence shown here is derived from an EMBL/GenBank/DDBJ whole genome shotgun (WGS) entry which is preliminary data.</text>
</comment>
<evidence type="ECO:0000313" key="18">
    <source>
        <dbReference type="EMBL" id="RBO97484.1"/>
    </source>
</evidence>
<keyword evidence="7" id="KW-0276">Fatty acid metabolism</keyword>
<dbReference type="OrthoDB" id="9803968at2"/>
<name>A0A366E7L3_9HYPH</name>
<feature type="domain" description="AMP-dependent synthetase/ligase" evidence="16">
    <location>
        <begin position="204"/>
        <end position="595"/>
    </location>
</feature>
<keyword evidence="10" id="KW-0443">Lipid metabolism</keyword>
<evidence type="ECO:0000256" key="12">
    <source>
        <dbReference type="ARBA" id="ARBA00026121"/>
    </source>
</evidence>
<keyword evidence="5" id="KW-0436">Ligase</keyword>
<dbReference type="Pfam" id="PF00501">
    <property type="entry name" value="AMP-binding"/>
    <property type="match status" value="1"/>
</dbReference>
<evidence type="ECO:0000256" key="4">
    <source>
        <dbReference type="ARBA" id="ARBA00006432"/>
    </source>
</evidence>
<dbReference type="InterPro" id="IPR025110">
    <property type="entry name" value="AMP-bd_C"/>
</dbReference>
<dbReference type="InterPro" id="IPR042099">
    <property type="entry name" value="ANL_N_sf"/>
</dbReference>
<dbReference type="CDD" id="cd05936">
    <property type="entry name" value="FC-FACS_FadD_like"/>
    <property type="match status" value="1"/>
</dbReference>
<dbReference type="GO" id="GO:0004467">
    <property type="term" value="F:long-chain fatty acid-CoA ligase activity"/>
    <property type="evidence" value="ECO:0007669"/>
    <property type="project" value="UniProtKB-EC"/>
</dbReference>
<dbReference type="GO" id="GO:0005524">
    <property type="term" value="F:ATP binding"/>
    <property type="evidence" value="ECO:0007669"/>
    <property type="project" value="UniProtKB-KW"/>
</dbReference>
<gene>
    <name evidence="18" type="ORF">DFR47_102266</name>
</gene>
<evidence type="ECO:0000256" key="6">
    <source>
        <dbReference type="ARBA" id="ARBA00022741"/>
    </source>
</evidence>
<feature type="compositionally biased region" description="Low complexity" evidence="15">
    <location>
        <begin position="150"/>
        <end position="172"/>
    </location>
</feature>
<evidence type="ECO:0000259" key="16">
    <source>
        <dbReference type="Pfam" id="PF00501"/>
    </source>
</evidence>
<dbReference type="FunFam" id="3.40.50.12780:FF:000003">
    <property type="entry name" value="Long-chain-fatty-acid--CoA ligase FadD"/>
    <property type="match status" value="1"/>
</dbReference>
<dbReference type="Gene3D" id="3.40.50.12780">
    <property type="entry name" value="N-terminal domain of ligase-like"/>
    <property type="match status" value="1"/>
</dbReference>
<feature type="region of interest" description="Disordered" evidence="15">
    <location>
        <begin position="1"/>
        <end position="175"/>
    </location>
</feature>
<keyword evidence="11" id="KW-0472">Membrane</keyword>
<dbReference type="Pfam" id="PF13193">
    <property type="entry name" value="AMP-binding_C"/>
    <property type="match status" value="1"/>
</dbReference>
<dbReference type="InterPro" id="IPR000873">
    <property type="entry name" value="AMP-dep_synth/lig_dom"/>
</dbReference>
<comment type="similarity">
    <text evidence="4">Belongs to the ATP-dependent AMP-binding enzyme family.</text>
</comment>
<keyword evidence="19" id="KW-1185">Reference proteome</keyword>
<dbReference type="EC" id="6.2.1.3" evidence="12"/>
<organism evidence="18 19">
    <name type="scientific">Pseudochrobactrum asaccharolyticum</name>
    <dbReference type="NCBI Taxonomy" id="354351"/>
    <lineage>
        <taxon>Bacteria</taxon>
        <taxon>Pseudomonadati</taxon>
        <taxon>Pseudomonadota</taxon>
        <taxon>Alphaproteobacteria</taxon>
        <taxon>Hyphomicrobiales</taxon>
        <taxon>Brucellaceae</taxon>
        <taxon>Pseudochrobactrum</taxon>
    </lineage>
</organism>
<comment type="pathway">
    <text evidence="3">Lipid metabolism; fatty acid beta-oxidation.</text>
</comment>
<dbReference type="InterPro" id="IPR050237">
    <property type="entry name" value="ATP-dep_AMP-bd_enzyme"/>
</dbReference>
<feature type="compositionally biased region" description="Low complexity" evidence="15">
    <location>
        <begin position="9"/>
        <end position="32"/>
    </location>
</feature>
<evidence type="ECO:0000313" key="19">
    <source>
        <dbReference type="Proteomes" id="UP000252893"/>
    </source>
</evidence>
<comment type="cofactor">
    <cofactor evidence="1">
        <name>Mg(2+)</name>
        <dbReference type="ChEBI" id="CHEBI:18420"/>
    </cofactor>
</comment>
<dbReference type="Gene3D" id="3.30.300.30">
    <property type="match status" value="1"/>
</dbReference>
<evidence type="ECO:0000256" key="2">
    <source>
        <dbReference type="ARBA" id="ARBA00004170"/>
    </source>
</evidence>
<keyword evidence="6" id="KW-0547">Nucleotide-binding</keyword>
<evidence type="ECO:0000256" key="15">
    <source>
        <dbReference type="SAM" id="MobiDB-lite"/>
    </source>
</evidence>
<dbReference type="PANTHER" id="PTHR43767:SF8">
    <property type="entry name" value="LONG-CHAIN-FATTY-ACID--COA LIGASE"/>
    <property type="match status" value="1"/>
</dbReference>
<proteinExistence type="inferred from homology"/>
<keyword evidence="9" id="KW-0460">Magnesium</keyword>
<evidence type="ECO:0000256" key="8">
    <source>
        <dbReference type="ARBA" id="ARBA00022840"/>
    </source>
</evidence>
<evidence type="ECO:0000256" key="5">
    <source>
        <dbReference type="ARBA" id="ARBA00022598"/>
    </source>
</evidence>
<keyword evidence="8" id="KW-0067">ATP-binding</keyword>
<evidence type="ECO:0000259" key="17">
    <source>
        <dbReference type="Pfam" id="PF13193"/>
    </source>
</evidence>
<evidence type="ECO:0000256" key="3">
    <source>
        <dbReference type="ARBA" id="ARBA00005005"/>
    </source>
</evidence>
<dbReference type="PANTHER" id="PTHR43767">
    <property type="entry name" value="LONG-CHAIN-FATTY-ACID--COA LIGASE"/>
    <property type="match status" value="1"/>
</dbReference>
<evidence type="ECO:0000256" key="1">
    <source>
        <dbReference type="ARBA" id="ARBA00001946"/>
    </source>
</evidence>
<dbReference type="SUPFAM" id="SSF56801">
    <property type="entry name" value="Acetyl-CoA synthetase-like"/>
    <property type="match status" value="1"/>
</dbReference>
<dbReference type="PROSITE" id="PS00455">
    <property type="entry name" value="AMP_BINDING"/>
    <property type="match status" value="1"/>
</dbReference>
<dbReference type="GO" id="GO:0016020">
    <property type="term" value="C:membrane"/>
    <property type="evidence" value="ECO:0007669"/>
    <property type="project" value="UniProtKB-SubCell"/>
</dbReference>
<evidence type="ECO:0000256" key="14">
    <source>
        <dbReference type="ARBA" id="ARBA00042773"/>
    </source>
</evidence>
<dbReference type="InterPro" id="IPR045851">
    <property type="entry name" value="AMP-bd_C_sf"/>
</dbReference>
<dbReference type="InterPro" id="IPR020845">
    <property type="entry name" value="AMP-binding_CS"/>
</dbReference>
<reference evidence="18 19" key="1">
    <citation type="submission" date="2018-06" db="EMBL/GenBank/DDBJ databases">
        <title>Genomic Encyclopedia of Type Strains, Phase IV (KMG-IV): sequencing the most valuable type-strain genomes for metagenomic binning, comparative biology and taxonomic classification.</title>
        <authorList>
            <person name="Goeker M."/>
        </authorList>
    </citation>
    <scope>NUCLEOTIDE SEQUENCE [LARGE SCALE GENOMIC DNA]</scope>
    <source>
        <strain evidence="18 19">DSM 25619</strain>
    </source>
</reference>
<evidence type="ECO:0000256" key="11">
    <source>
        <dbReference type="ARBA" id="ARBA00023136"/>
    </source>
</evidence>